<dbReference type="InterPro" id="IPR029063">
    <property type="entry name" value="SAM-dependent_MTases_sf"/>
</dbReference>
<accession>A0A2W7QPK5</accession>
<dbReference type="OrthoDB" id="484536at2"/>
<dbReference type="Proteomes" id="UP000321927">
    <property type="component" value="Unassembled WGS sequence"/>
</dbReference>
<dbReference type="Gene3D" id="3.40.50.150">
    <property type="entry name" value="Vaccinia Virus protein VP39"/>
    <property type="match status" value="1"/>
</dbReference>
<keyword evidence="1 4" id="KW-0489">Methyltransferase</keyword>
<evidence type="ECO:0000313" key="6">
    <source>
        <dbReference type="Proteomes" id="UP000249115"/>
    </source>
</evidence>
<proteinExistence type="predicted"/>
<keyword evidence="7" id="KW-1185">Reference proteome</keyword>
<dbReference type="SUPFAM" id="SSF53335">
    <property type="entry name" value="S-adenosyl-L-methionine-dependent methyltransferases"/>
    <property type="match status" value="1"/>
</dbReference>
<reference evidence="4 6" key="1">
    <citation type="submission" date="2018-06" db="EMBL/GenBank/DDBJ databases">
        <title>Genomic Encyclopedia of Archaeal and Bacterial Type Strains, Phase II (KMG-II): from individual species to whole genera.</title>
        <authorList>
            <person name="Goeker M."/>
        </authorList>
    </citation>
    <scope>NUCLEOTIDE SEQUENCE [LARGE SCALE GENOMIC DNA]</scope>
    <source>
        <strain evidence="4 6">DSM 22686</strain>
    </source>
</reference>
<organism evidence="4 6">
    <name type="scientific">Algoriphagus ratkowskyi</name>
    <dbReference type="NCBI Taxonomy" id="57028"/>
    <lineage>
        <taxon>Bacteria</taxon>
        <taxon>Pseudomonadati</taxon>
        <taxon>Bacteroidota</taxon>
        <taxon>Cytophagia</taxon>
        <taxon>Cytophagales</taxon>
        <taxon>Cyclobacteriaceae</taxon>
        <taxon>Algoriphagus</taxon>
    </lineage>
</organism>
<dbReference type="EMBL" id="VORV01000020">
    <property type="protein sequence ID" value="TXD75705.1"/>
    <property type="molecule type" value="Genomic_DNA"/>
</dbReference>
<dbReference type="Proteomes" id="UP000249115">
    <property type="component" value="Unassembled WGS sequence"/>
</dbReference>
<evidence type="ECO:0000256" key="3">
    <source>
        <dbReference type="ARBA" id="ARBA00022691"/>
    </source>
</evidence>
<evidence type="ECO:0000256" key="1">
    <source>
        <dbReference type="ARBA" id="ARBA00022603"/>
    </source>
</evidence>
<protein>
    <submittedName>
        <fullName evidence="5">Methyltransferase domain-containing protein</fullName>
    </submittedName>
    <submittedName>
        <fullName evidence="4">O-methyltransferase</fullName>
    </submittedName>
</protein>
<gene>
    <name evidence="5" type="ORF">ESW18_19295</name>
    <name evidence="4" type="ORF">LV84_04051</name>
</gene>
<dbReference type="InterPro" id="IPR002935">
    <property type="entry name" value="SAM_O-MeTrfase"/>
</dbReference>
<dbReference type="EMBL" id="QKZU01000023">
    <property type="protein sequence ID" value="PZX50488.1"/>
    <property type="molecule type" value="Genomic_DNA"/>
</dbReference>
<dbReference type="GO" id="GO:0008171">
    <property type="term" value="F:O-methyltransferase activity"/>
    <property type="evidence" value="ECO:0007669"/>
    <property type="project" value="InterPro"/>
</dbReference>
<comment type="caution">
    <text evidence="4">The sequence shown here is derived from an EMBL/GenBank/DDBJ whole genome shotgun (WGS) entry which is preliminary data.</text>
</comment>
<dbReference type="Pfam" id="PF01596">
    <property type="entry name" value="Methyltransf_3"/>
    <property type="match status" value="1"/>
</dbReference>
<dbReference type="GO" id="GO:0032259">
    <property type="term" value="P:methylation"/>
    <property type="evidence" value="ECO:0007669"/>
    <property type="project" value="UniProtKB-KW"/>
</dbReference>
<reference evidence="5 7" key="2">
    <citation type="submission" date="2019-08" db="EMBL/GenBank/DDBJ databases">
        <title>Genome of Algoriphagus ratkowskyi IC026.</title>
        <authorList>
            <person name="Bowman J.P."/>
        </authorList>
    </citation>
    <scope>NUCLEOTIDE SEQUENCE [LARGE SCALE GENOMIC DNA]</scope>
    <source>
        <strain evidence="5 7">IC026</strain>
    </source>
</reference>
<dbReference type="CDD" id="cd02440">
    <property type="entry name" value="AdoMet_MTases"/>
    <property type="match status" value="1"/>
</dbReference>
<evidence type="ECO:0000256" key="2">
    <source>
        <dbReference type="ARBA" id="ARBA00022679"/>
    </source>
</evidence>
<keyword evidence="3" id="KW-0949">S-adenosyl-L-methionine</keyword>
<evidence type="ECO:0000313" key="7">
    <source>
        <dbReference type="Proteomes" id="UP000321927"/>
    </source>
</evidence>
<dbReference type="PANTHER" id="PTHR43167">
    <property type="entry name" value="PUTATIVE (AFU_ORTHOLOGUE AFUA_6G01830)-RELATED"/>
    <property type="match status" value="1"/>
</dbReference>
<dbReference type="AlphaFoldDB" id="A0A2W7QPK5"/>
<dbReference type="RefSeq" id="WP_086503141.1">
    <property type="nucleotide sequence ID" value="NZ_MSSV01000027.1"/>
</dbReference>
<evidence type="ECO:0000313" key="4">
    <source>
        <dbReference type="EMBL" id="PZX50488.1"/>
    </source>
</evidence>
<dbReference type="PANTHER" id="PTHR43167:SF1">
    <property type="entry name" value="PUTATIVE (AFU_ORTHOLOGUE AFUA_6G01830)-RELATED"/>
    <property type="match status" value="1"/>
</dbReference>
<sequence length="193" mass="21677">MKDFEIKNKPAIHAIIEAKCEEIGFKMPSDLYVGTLLKSLVASKPCGKFLELGTGIGLSLSWMVDGMDESGRIISIDNDPKLNAIVSQLFSLDSRVKIICQDGTEWIQKYGEDKFDLIFADAWPGKYSDLDEVLNLLKIGGIYVIDDMDEQPNWPDGHAEKAEKLIKTLEARKDFCLTKMNWSTGIIIMTKIK</sequence>
<keyword evidence="2 4" id="KW-0808">Transferase</keyword>
<name>A0A2W7QPK5_9BACT</name>
<evidence type="ECO:0000313" key="5">
    <source>
        <dbReference type="EMBL" id="TXD75705.1"/>
    </source>
</evidence>